<dbReference type="InterPro" id="IPR036942">
    <property type="entry name" value="Beta-barrel_TonB_sf"/>
</dbReference>
<evidence type="ECO:0000256" key="7">
    <source>
        <dbReference type="PROSITE-ProRule" id="PRU01360"/>
    </source>
</evidence>
<dbReference type="NCBIfam" id="TIGR04057">
    <property type="entry name" value="SusC_RagA_signa"/>
    <property type="match status" value="1"/>
</dbReference>
<evidence type="ECO:0000256" key="3">
    <source>
        <dbReference type="ARBA" id="ARBA00022452"/>
    </source>
</evidence>
<evidence type="ECO:0000256" key="6">
    <source>
        <dbReference type="ARBA" id="ARBA00023237"/>
    </source>
</evidence>
<evidence type="ECO:0000256" key="5">
    <source>
        <dbReference type="ARBA" id="ARBA00023136"/>
    </source>
</evidence>
<keyword evidence="4 7" id="KW-0812">Transmembrane</keyword>
<dbReference type="Gene3D" id="2.170.130.10">
    <property type="entry name" value="TonB-dependent receptor, plug domain"/>
    <property type="match status" value="1"/>
</dbReference>
<dbReference type="EMBL" id="JPRH01000010">
    <property type="protein sequence ID" value="KFF10484.1"/>
    <property type="molecule type" value="Genomic_DNA"/>
</dbReference>
<comment type="caution">
    <text evidence="10">The sequence shown here is derived from an EMBL/GenBank/DDBJ whole genome shotgun (WGS) entry which is preliminary data.</text>
</comment>
<dbReference type="eggNOG" id="COG4206">
    <property type="taxonomic scope" value="Bacteria"/>
</dbReference>
<dbReference type="SUPFAM" id="SSF56935">
    <property type="entry name" value="Porins"/>
    <property type="match status" value="1"/>
</dbReference>
<dbReference type="OrthoDB" id="9768177at2"/>
<evidence type="ECO:0000256" key="8">
    <source>
        <dbReference type="SAM" id="SignalP"/>
    </source>
</evidence>
<sequence>MNVKISKCLGMVAVLYFTANFNAQSQVKKDTVPKEKAIEEVVLVGYGSVKKQNLTSAATTVKADAFDNRPIYNVGQALQGQAAGVSVIQSSGKPGANIDIKIRGNNSISSAVSPLYVVDGIQTNDISGINTDDIVDMTILKDASSTAIYGINGSSGVVIITTKRGKAGKPQLNFNAYWGSSKTVKNIEVLSLDQYKSLLGDIKLNGGGDYLATANNSRYAGINTDWTKEVFQTGFDQNYNVNYSFGNENVKAYAALGYQDIDGIIKPAKFQRTSAKLNLDAVILPWLKLNSSVNYFLTNLTNTNDNLSTARGGVVLSAFNTPTFLPVYGNQVNMSPGDSEIYDQTTGAIKDGYKSGQFAPNPYQSSWENPVAYQSRKDKTLTQRFLSNLGLEVKIFKDLTWRPSISFDMTDSRNTKFTDGYQTSYGRSKFGIGSQELYQYQEYNFENTLNYTLKRSVHDLSILGGLQINEKNVQNTYYSGDNFPGDTFNFNYDLAKNQGNDFHKEILRQVSFFGRALYTLNGKYTVMGVFRENANSALAPGNKWGFFPGISASWLISKENFLANSKLISELKIRGGWGKTGNASAIPAYSHFNLYDPYWSNGIPTYTNTQSDSSDLTWETTTDTNAGLDIGLISNRIRLSVDVYQRKTDNLITSIPLGTNDFKIFRNIGSLENKGLELALNTVNIKNENFTWNTSFNISFAKNKVTHISDYLRTIQAANIDGMGNLVRIQEGQSLGMFYGYQVAGVNPNNGDQMYVNASGNTVAYADLKPEDRKYIGNPNPDFTFGFSNNFTFKNWYLDMLITGSVGNDIFNATRFDLEMMNDYKNQSTAVLNRWTTVGQITDVPRANSTSAQAISDRFIEDGSYVKLKAVTLGYNFNKPFRGVNKLNLYVTGQNIFTITNYSGMDPEVNAFSPNRGTSGAERSVFGIDYGTYPQVRTFIIGLKANF</sequence>
<dbReference type="NCBIfam" id="TIGR04056">
    <property type="entry name" value="OMP_RagA_SusC"/>
    <property type="match status" value="1"/>
</dbReference>
<feature type="chain" id="PRO_5001802158" evidence="8">
    <location>
        <begin position="24"/>
        <end position="947"/>
    </location>
</feature>
<comment type="subcellular location">
    <subcellularLocation>
        <location evidence="1 7">Cell outer membrane</location>
        <topology evidence="1 7">Multi-pass membrane protein</topology>
    </subcellularLocation>
</comment>
<keyword evidence="10" id="KW-0675">Receptor</keyword>
<dbReference type="RefSeq" id="WP_034714439.1">
    <property type="nucleotide sequence ID" value="NZ_JPRH01000010.1"/>
</dbReference>
<keyword evidence="6 7" id="KW-0998">Cell outer membrane</keyword>
<keyword evidence="2 7" id="KW-0813">Transport</keyword>
<feature type="domain" description="TonB-dependent receptor plug" evidence="9">
    <location>
        <begin position="51"/>
        <end position="157"/>
    </location>
</feature>
<dbReference type="InterPro" id="IPR023997">
    <property type="entry name" value="TonB-dep_OMP_SusC/RagA_CS"/>
</dbReference>
<evidence type="ECO:0000256" key="2">
    <source>
        <dbReference type="ARBA" id="ARBA00022448"/>
    </source>
</evidence>
<dbReference type="InterPro" id="IPR023996">
    <property type="entry name" value="TonB-dep_OMP_SusC/RagA"/>
</dbReference>
<dbReference type="STRING" id="445961.IW15_19280"/>
<protein>
    <submittedName>
        <fullName evidence="10">TonB-dependent receptor</fullName>
    </submittedName>
</protein>
<accession>A0A086A1C0</accession>
<comment type="similarity">
    <text evidence="7">Belongs to the TonB-dependent receptor family.</text>
</comment>
<dbReference type="GO" id="GO:0009279">
    <property type="term" value="C:cell outer membrane"/>
    <property type="evidence" value="ECO:0007669"/>
    <property type="project" value="UniProtKB-SubCell"/>
</dbReference>
<dbReference type="InterPro" id="IPR039426">
    <property type="entry name" value="TonB-dep_rcpt-like"/>
</dbReference>
<name>A0A086A1C0_9FLAO</name>
<reference evidence="10 11" key="1">
    <citation type="submission" date="2014-07" db="EMBL/GenBank/DDBJ databases">
        <title>Genome of Chryseobacterium soli DSM 19298.</title>
        <authorList>
            <person name="Stropko S.J."/>
            <person name="Pipes S.E."/>
            <person name="Newman J."/>
        </authorList>
    </citation>
    <scope>NUCLEOTIDE SEQUENCE [LARGE SCALE GENOMIC DNA]</scope>
    <source>
        <strain evidence="10 11">DSM 19298</strain>
    </source>
</reference>
<proteinExistence type="inferred from homology"/>
<dbReference type="InterPro" id="IPR037066">
    <property type="entry name" value="Plug_dom_sf"/>
</dbReference>
<dbReference type="AlphaFoldDB" id="A0A086A1C0"/>
<dbReference type="InterPro" id="IPR012910">
    <property type="entry name" value="Plug_dom"/>
</dbReference>
<keyword evidence="8" id="KW-0732">Signal</keyword>
<dbReference type="PROSITE" id="PS52016">
    <property type="entry name" value="TONB_DEPENDENT_REC_3"/>
    <property type="match status" value="1"/>
</dbReference>
<gene>
    <name evidence="10" type="ORF">IW15_19280</name>
</gene>
<evidence type="ECO:0000256" key="4">
    <source>
        <dbReference type="ARBA" id="ARBA00022692"/>
    </source>
</evidence>
<keyword evidence="11" id="KW-1185">Reference proteome</keyword>
<dbReference type="Proteomes" id="UP000028705">
    <property type="component" value="Unassembled WGS sequence"/>
</dbReference>
<keyword evidence="5 7" id="KW-0472">Membrane</keyword>
<evidence type="ECO:0000259" key="9">
    <source>
        <dbReference type="Pfam" id="PF07715"/>
    </source>
</evidence>
<keyword evidence="3 7" id="KW-1134">Transmembrane beta strand</keyword>
<dbReference type="Gene3D" id="2.40.170.20">
    <property type="entry name" value="TonB-dependent receptor, beta-barrel domain"/>
    <property type="match status" value="1"/>
</dbReference>
<evidence type="ECO:0000313" key="10">
    <source>
        <dbReference type="EMBL" id="KFF10484.1"/>
    </source>
</evidence>
<dbReference type="Pfam" id="PF07715">
    <property type="entry name" value="Plug"/>
    <property type="match status" value="1"/>
</dbReference>
<evidence type="ECO:0000313" key="11">
    <source>
        <dbReference type="Proteomes" id="UP000028705"/>
    </source>
</evidence>
<feature type="signal peptide" evidence="8">
    <location>
        <begin position="1"/>
        <end position="23"/>
    </location>
</feature>
<evidence type="ECO:0000256" key="1">
    <source>
        <dbReference type="ARBA" id="ARBA00004571"/>
    </source>
</evidence>
<organism evidence="10 11">
    <name type="scientific">Chryseobacterium soli</name>
    <dbReference type="NCBI Taxonomy" id="445961"/>
    <lineage>
        <taxon>Bacteria</taxon>
        <taxon>Pseudomonadati</taxon>
        <taxon>Bacteroidota</taxon>
        <taxon>Flavobacteriia</taxon>
        <taxon>Flavobacteriales</taxon>
        <taxon>Weeksellaceae</taxon>
        <taxon>Chryseobacterium group</taxon>
        <taxon>Chryseobacterium</taxon>
    </lineage>
</organism>